<evidence type="ECO:0000256" key="3">
    <source>
        <dbReference type="SAM" id="SignalP"/>
    </source>
</evidence>
<dbReference type="AlphaFoldDB" id="A0A7X4LLI9"/>
<gene>
    <name evidence="4" type="ORF">F9817_13310</name>
</gene>
<dbReference type="PANTHER" id="PTHR38439:SF3">
    <property type="entry name" value="COPPER-RESISTANT CUPROPROTEIN COPI"/>
    <property type="match status" value="1"/>
</dbReference>
<feature type="signal peptide" evidence="3">
    <location>
        <begin position="1"/>
        <end position="20"/>
    </location>
</feature>
<keyword evidence="1" id="KW-0479">Metal-binding</keyword>
<keyword evidence="3" id="KW-0732">Signal</keyword>
<keyword evidence="5" id="KW-1185">Reference proteome</keyword>
<dbReference type="Proteomes" id="UP000462621">
    <property type="component" value="Unassembled WGS sequence"/>
</dbReference>
<dbReference type="RefSeq" id="WP_161156321.1">
    <property type="nucleotide sequence ID" value="NZ_WEKT01000024.1"/>
</dbReference>
<keyword evidence="2" id="KW-0186">Copper</keyword>
<evidence type="ECO:0000313" key="5">
    <source>
        <dbReference type="Proteomes" id="UP000462621"/>
    </source>
</evidence>
<protein>
    <submittedName>
        <fullName evidence="4">Copper-binding protein</fullName>
    </submittedName>
</protein>
<evidence type="ECO:0000256" key="1">
    <source>
        <dbReference type="ARBA" id="ARBA00022723"/>
    </source>
</evidence>
<dbReference type="InterPro" id="IPR050845">
    <property type="entry name" value="Cu-binding_ET"/>
</dbReference>
<organism evidence="4 5">
    <name type="scientific">Vibrio eleionomae</name>
    <dbReference type="NCBI Taxonomy" id="2653505"/>
    <lineage>
        <taxon>Bacteria</taxon>
        <taxon>Pseudomonadati</taxon>
        <taxon>Pseudomonadota</taxon>
        <taxon>Gammaproteobacteria</taxon>
        <taxon>Vibrionales</taxon>
        <taxon>Vibrionaceae</taxon>
        <taxon>Vibrio</taxon>
    </lineage>
</organism>
<proteinExistence type="predicted"/>
<feature type="chain" id="PRO_5031548003" evidence="3">
    <location>
        <begin position="21"/>
        <end position="167"/>
    </location>
</feature>
<name>A0A7X4LLI9_9VIBR</name>
<sequence>MNKSIMSLVILGAISTPAIAEMNSHDHMSSEMGMEHNAMSMPSVSAVGMPANGAQPDKVIPVVLSDDMTIQFKSSTPIKPGDIVQFVIMNKGKQSHEFSIGSPKEQADYRAMLSSMPNHHKTDGSSVVVKPGQAQRMLWHFHGTTTVEFDCNMSGHYGKGMTKTLVL</sequence>
<dbReference type="EMBL" id="WEKT01000024">
    <property type="protein sequence ID" value="MZI94172.1"/>
    <property type="molecule type" value="Genomic_DNA"/>
</dbReference>
<accession>A0A7X4LLI9</accession>
<dbReference type="Gene3D" id="2.60.40.420">
    <property type="entry name" value="Cupredoxins - blue copper proteins"/>
    <property type="match status" value="1"/>
</dbReference>
<dbReference type="GO" id="GO:0046872">
    <property type="term" value="F:metal ion binding"/>
    <property type="evidence" value="ECO:0007669"/>
    <property type="project" value="UniProtKB-KW"/>
</dbReference>
<evidence type="ECO:0000313" key="4">
    <source>
        <dbReference type="EMBL" id="MZI94172.1"/>
    </source>
</evidence>
<dbReference type="InterPro" id="IPR008972">
    <property type="entry name" value="Cupredoxin"/>
</dbReference>
<dbReference type="PANTHER" id="PTHR38439">
    <property type="entry name" value="AURACYANIN-B"/>
    <property type="match status" value="1"/>
</dbReference>
<comment type="caution">
    <text evidence="4">The sequence shown here is derived from an EMBL/GenBank/DDBJ whole genome shotgun (WGS) entry which is preliminary data.</text>
</comment>
<evidence type="ECO:0000256" key="2">
    <source>
        <dbReference type="ARBA" id="ARBA00023008"/>
    </source>
</evidence>
<reference evidence="4 5" key="1">
    <citation type="submission" date="2019-10" db="EMBL/GenBank/DDBJ databases">
        <title>Vibrio sp. nov. isolated from a shrimp pond.</title>
        <authorList>
            <person name="Gomez-Gil B."/>
            <person name="Enciso-Ibarra J."/>
            <person name="Enciso-Ibarra K."/>
            <person name="Bolan-Mejia C."/>
        </authorList>
    </citation>
    <scope>NUCLEOTIDE SEQUENCE [LARGE SCALE GENOMIC DNA]</scope>
    <source>
        <strain evidence="4 5">CAIM 722</strain>
    </source>
</reference>
<dbReference type="SUPFAM" id="SSF49503">
    <property type="entry name" value="Cupredoxins"/>
    <property type="match status" value="1"/>
</dbReference>